<organism evidence="2 3">
    <name type="scientific">Caerostris extrusa</name>
    <name type="common">Bark spider</name>
    <name type="synonym">Caerostris bankana</name>
    <dbReference type="NCBI Taxonomy" id="172846"/>
    <lineage>
        <taxon>Eukaryota</taxon>
        <taxon>Metazoa</taxon>
        <taxon>Ecdysozoa</taxon>
        <taxon>Arthropoda</taxon>
        <taxon>Chelicerata</taxon>
        <taxon>Arachnida</taxon>
        <taxon>Araneae</taxon>
        <taxon>Araneomorphae</taxon>
        <taxon>Entelegynae</taxon>
        <taxon>Araneoidea</taxon>
        <taxon>Araneidae</taxon>
        <taxon>Caerostris</taxon>
    </lineage>
</organism>
<evidence type="ECO:0000313" key="2">
    <source>
        <dbReference type="EMBL" id="GIY01707.1"/>
    </source>
</evidence>
<protein>
    <submittedName>
        <fullName evidence="2">Uncharacterized protein</fullName>
    </submittedName>
</protein>
<gene>
    <name evidence="2" type="ORF">CEXT_618621</name>
</gene>
<name>A0AAV4Q003_CAEEX</name>
<evidence type="ECO:0000256" key="1">
    <source>
        <dbReference type="SAM" id="MobiDB-lite"/>
    </source>
</evidence>
<dbReference type="EMBL" id="BPLR01005360">
    <property type="protein sequence ID" value="GIY01707.1"/>
    <property type="molecule type" value="Genomic_DNA"/>
</dbReference>
<sequence>MFAAVAPVRPNVIHGNRLGLINRNRLESFRVVHLCLQAAPSHTKEYGEVRLMIRDDDTEIRIREKRTPPMGQRRKRKNRVRKEQKGC</sequence>
<keyword evidence="3" id="KW-1185">Reference proteome</keyword>
<evidence type="ECO:0000313" key="3">
    <source>
        <dbReference type="Proteomes" id="UP001054945"/>
    </source>
</evidence>
<comment type="caution">
    <text evidence="2">The sequence shown here is derived from an EMBL/GenBank/DDBJ whole genome shotgun (WGS) entry which is preliminary data.</text>
</comment>
<proteinExistence type="predicted"/>
<accession>A0AAV4Q003</accession>
<feature type="region of interest" description="Disordered" evidence="1">
    <location>
        <begin position="64"/>
        <end position="87"/>
    </location>
</feature>
<reference evidence="2 3" key="1">
    <citation type="submission" date="2021-06" db="EMBL/GenBank/DDBJ databases">
        <title>Caerostris extrusa draft genome.</title>
        <authorList>
            <person name="Kono N."/>
            <person name="Arakawa K."/>
        </authorList>
    </citation>
    <scope>NUCLEOTIDE SEQUENCE [LARGE SCALE GENOMIC DNA]</scope>
</reference>
<dbReference type="AlphaFoldDB" id="A0AAV4Q003"/>
<dbReference type="Proteomes" id="UP001054945">
    <property type="component" value="Unassembled WGS sequence"/>
</dbReference>